<keyword evidence="2" id="KW-0540">Nuclease</keyword>
<organism evidence="2 3">
    <name type="scientific">Leptospira noguchii</name>
    <dbReference type="NCBI Taxonomy" id="28182"/>
    <lineage>
        <taxon>Bacteria</taxon>
        <taxon>Pseudomonadati</taxon>
        <taxon>Spirochaetota</taxon>
        <taxon>Spirochaetia</taxon>
        <taxon>Leptospirales</taxon>
        <taxon>Leptospiraceae</taxon>
        <taxon>Leptospira</taxon>
    </lineage>
</organism>
<proteinExistence type="predicted"/>
<dbReference type="EMBL" id="AKWD02000048">
    <property type="protein sequence ID" value="EMO53193.1"/>
    <property type="molecule type" value="Genomic_DNA"/>
</dbReference>
<sequence length="261" mass="29996">MNCVFCKTSTEDSKSREHIIPESLGNEEHILPPGIVCDSCNNYFAVKIEQPLLSFPYFQSLRSRLRIPSKRNIIPPTQGILRPILPEQIKINIRPEIDGSLSIYPSQEKDESKFIQMILSNKSNSMIIPILDYDSILEKEESMRLLSRFVAKVGIEVLAQKLIEIPNGITKEIVENASLDRVRFYARFDKGPTWKLSVARQYSEDKIHNDLLENSSYQILHEYDIYAEENKNYFIRLTIAGVEYVLNLADPECGYNGHAIK</sequence>
<evidence type="ECO:0000313" key="3">
    <source>
        <dbReference type="Proteomes" id="UP000012112"/>
    </source>
</evidence>
<dbReference type="InterPro" id="IPR029471">
    <property type="entry name" value="HNH_5"/>
</dbReference>
<dbReference type="RefSeq" id="WP_002178995.1">
    <property type="nucleotide sequence ID" value="NZ_AKWD02000048.1"/>
</dbReference>
<dbReference type="GO" id="GO:0004519">
    <property type="term" value="F:endonuclease activity"/>
    <property type="evidence" value="ECO:0007669"/>
    <property type="project" value="UniProtKB-KW"/>
</dbReference>
<dbReference type="Pfam" id="PF14279">
    <property type="entry name" value="HNH_5"/>
    <property type="match status" value="1"/>
</dbReference>
<evidence type="ECO:0000313" key="2">
    <source>
        <dbReference type="EMBL" id="EMO53193.1"/>
    </source>
</evidence>
<gene>
    <name evidence="2" type="ORF">LEP1GSC172_4034</name>
</gene>
<accession>M6VUH0</accession>
<evidence type="ECO:0000259" key="1">
    <source>
        <dbReference type="Pfam" id="PF14279"/>
    </source>
</evidence>
<feature type="domain" description="HNH endonuclease 5" evidence="1">
    <location>
        <begin position="3"/>
        <end position="52"/>
    </location>
</feature>
<protein>
    <submittedName>
        <fullName evidence="2">HNH endonuclease</fullName>
    </submittedName>
</protein>
<keyword evidence="2" id="KW-0255">Endonuclease</keyword>
<keyword evidence="2" id="KW-0378">Hydrolase</keyword>
<reference evidence="2 3" key="1">
    <citation type="submission" date="2013-01" db="EMBL/GenBank/DDBJ databases">
        <authorList>
            <person name="Harkins D.M."/>
            <person name="Durkin A.S."/>
            <person name="Brinkac L.M."/>
            <person name="Haft D.H."/>
            <person name="Selengut J.D."/>
            <person name="Sanka R."/>
            <person name="DePew J."/>
            <person name="Purushe J."/>
            <person name="Matthias M.A."/>
            <person name="Vinetz J.M."/>
            <person name="Sutton G.G."/>
            <person name="Nierman W.C."/>
            <person name="Fouts D.E."/>
        </authorList>
    </citation>
    <scope>NUCLEOTIDE SEQUENCE [LARGE SCALE GENOMIC DNA]</scope>
    <source>
        <strain evidence="2 3">HAI1536</strain>
    </source>
</reference>
<name>M6VUH0_9LEPT</name>
<dbReference type="OrthoDB" id="346241at2"/>
<dbReference type="Proteomes" id="UP000012112">
    <property type="component" value="Unassembled WGS sequence"/>
</dbReference>
<dbReference type="AlphaFoldDB" id="M6VUH0"/>
<comment type="caution">
    <text evidence="2">The sequence shown here is derived from an EMBL/GenBank/DDBJ whole genome shotgun (WGS) entry which is preliminary data.</text>
</comment>